<feature type="domain" description="SpoOB alpha-helical" evidence="4">
    <location>
        <begin position="227"/>
        <end position="280"/>
    </location>
</feature>
<evidence type="ECO:0000259" key="3">
    <source>
        <dbReference type="Pfam" id="PF14501"/>
    </source>
</evidence>
<evidence type="ECO:0000256" key="2">
    <source>
        <dbReference type="SAM" id="Phobius"/>
    </source>
</evidence>
<dbReference type="SUPFAM" id="SSF55874">
    <property type="entry name" value="ATPase domain of HSP90 chaperone/DNA topoisomerase II/histidine kinase"/>
    <property type="match status" value="1"/>
</dbReference>
<sequence length="423" mass="47732">MSLYISLLNNVAVSFFGGILSASFCNALSTRKRRLIFTGCMVLLPLIQSILYFSKGADFVRHIYPLAVHLPLVIVLWMLTGKLLWPVFSVQAAYLCCELRRWVALATVAAFSGRQMMQDITELVVTIPALLLLLHFVSPAVRGLSDKSLREQWQFGIIPALYYVFDYFTIVYTNLLLSGSYVVAEFMPFVCCVAYLAFLLYNSKKEQMQNEMKLIRNNLDLQLSQAVREISSLRESQTLTRQYRHDMRHHLQYVSTCIENGEVEQAQAYITGICKEIEAQKVQIYCENEAVNLILSSFAGRARKEEIEIKIQCAIPADLTVSESDLCVLLSNALENALHACVPLAAEGRSCEIDVNFYERNKHLFLQVVNDCKAPIKFQNGIPVSDMEGHGIGVRSICAIVQRYGGVFSFAEKNGKFTLRLSL</sequence>
<reference evidence="5" key="1">
    <citation type="journal article" date="2021" name="Proc. Natl. Acad. Sci. U.S.A.">
        <title>A Catalog of Tens of Thousands of Viruses from Human Metagenomes Reveals Hidden Associations with Chronic Diseases.</title>
        <authorList>
            <person name="Tisza M.J."/>
            <person name="Buck C.B."/>
        </authorList>
    </citation>
    <scope>NUCLEOTIDE SEQUENCE</scope>
    <source>
        <strain evidence="5">Ctr1v16</strain>
    </source>
</reference>
<keyword evidence="1" id="KW-0175">Coiled coil</keyword>
<name>A0A8S5RPT5_9VIRU</name>
<organism evidence="5">
    <name type="scientific">virus sp. ctr1v16</name>
    <dbReference type="NCBI Taxonomy" id="2825823"/>
    <lineage>
        <taxon>Viruses</taxon>
    </lineage>
</organism>
<evidence type="ECO:0008006" key="6">
    <source>
        <dbReference type="Google" id="ProtNLM"/>
    </source>
</evidence>
<dbReference type="Gene3D" id="3.30.565.10">
    <property type="entry name" value="Histidine kinase-like ATPase, C-terminal domain"/>
    <property type="match status" value="1"/>
</dbReference>
<keyword evidence="2" id="KW-0472">Membrane</keyword>
<feature type="transmembrane region" description="Helical" evidence="2">
    <location>
        <begin position="181"/>
        <end position="201"/>
    </location>
</feature>
<feature type="domain" description="Sensor histidine kinase NatK-like C-terminal" evidence="3">
    <location>
        <begin position="324"/>
        <end position="422"/>
    </location>
</feature>
<feature type="transmembrane region" description="Helical" evidence="2">
    <location>
        <begin position="66"/>
        <end position="85"/>
    </location>
</feature>
<feature type="transmembrane region" description="Helical" evidence="2">
    <location>
        <begin position="6"/>
        <end position="28"/>
    </location>
</feature>
<proteinExistence type="predicted"/>
<dbReference type="GO" id="GO:0042802">
    <property type="term" value="F:identical protein binding"/>
    <property type="evidence" value="ECO:0007669"/>
    <property type="project" value="TreeGrafter"/>
</dbReference>
<accession>A0A8S5RPT5</accession>
<dbReference type="Gene3D" id="1.10.287.130">
    <property type="match status" value="1"/>
</dbReference>
<evidence type="ECO:0000313" key="5">
    <source>
        <dbReference type="EMBL" id="DAE33310.1"/>
    </source>
</evidence>
<dbReference type="PANTHER" id="PTHR40448">
    <property type="entry name" value="TWO-COMPONENT SENSOR HISTIDINE KINASE"/>
    <property type="match status" value="1"/>
</dbReference>
<feature type="transmembrane region" description="Helical" evidence="2">
    <location>
        <begin position="153"/>
        <end position="175"/>
    </location>
</feature>
<protein>
    <recommendedName>
        <fullName evidence="6">GHKL domain-containing protein</fullName>
    </recommendedName>
</protein>
<dbReference type="EMBL" id="BK059133">
    <property type="protein sequence ID" value="DAE33310.1"/>
    <property type="molecule type" value="Genomic_DNA"/>
</dbReference>
<dbReference type="Pfam" id="PF14501">
    <property type="entry name" value="HATPase_c_5"/>
    <property type="match status" value="1"/>
</dbReference>
<evidence type="ECO:0000256" key="1">
    <source>
        <dbReference type="SAM" id="Coils"/>
    </source>
</evidence>
<dbReference type="InterPro" id="IPR039506">
    <property type="entry name" value="SPOB_a"/>
</dbReference>
<keyword evidence="2" id="KW-0812">Transmembrane</keyword>
<dbReference type="PANTHER" id="PTHR40448:SF1">
    <property type="entry name" value="TWO-COMPONENT SENSOR HISTIDINE KINASE"/>
    <property type="match status" value="1"/>
</dbReference>
<dbReference type="InterPro" id="IPR036890">
    <property type="entry name" value="HATPase_C_sf"/>
</dbReference>
<feature type="coiled-coil region" evidence="1">
    <location>
        <begin position="205"/>
        <end position="236"/>
    </location>
</feature>
<dbReference type="CDD" id="cd16935">
    <property type="entry name" value="HATPase_AgrC-ComD-like"/>
    <property type="match status" value="1"/>
</dbReference>
<evidence type="ECO:0000259" key="4">
    <source>
        <dbReference type="Pfam" id="PF14689"/>
    </source>
</evidence>
<dbReference type="InterPro" id="IPR032834">
    <property type="entry name" value="NatK-like_C"/>
</dbReference>
<feature type="transmembrane region" description="Helical" evidence="2">
    <location>
        <begin position="123"/>
        <end position="141"/>
    </location>
</feature>
<keyword evidence="2" id="KW-1133">Transmembrane helix</keyword>
<dbReference type="Pfam" id="PF14689">
    <property type="entry name" value="SPOB_a"/>
    <property type="match status" value="1"/>
</dbReference>
<feature type="transmembrane region" description="Helical" evidence="2">
    <location>
        <begin position="35"/>
        <end position="54"/>
    </location>
</feature>